<evidence type="ECO:0008006" key="4">
    <source>
        <dbReference type="Google" id="ProtNLM"/>
    </source>
</evidence>
<dbReference type="EnsemblPlants" id="Bo9g065480.1">
    <property type="protein sequence ID" value="Bo9g065480.1"/>
    <property type="gene ID" value="Bo9g065480"/>
</dbReference>
<protein>
    <recommendedName>
        <fullName evidence="4">B box-type domain-containing protein</fullName>
    </recommendedName>
</protein>
<dbReference type="InterPro" id="IPR006734">
    <property type="entry name" value="PLATZ"/>
</dbReference>
<name>A0A0D3E6X8_BRAOL</name>
<accession>A0A0D3E6X8</accession>
<evidence type="ECO:0000313" key="2">
    <source>
        <dbReference type="EnsemblPlants" id="Bo9g065480.1"/>
    </source>
</evidence>
<dbReference type="AlphaFoldDB" id="A0A0D3E6X8"/>
<dbReference type="eggNOG" id="ENOG502QQYG">
    <property type="taxonomic scope" value="Eukaryota"/>
</dbReference>
<dbReference type="HOGENOM" id="CLU_070437_1_0_1"/>
<evidence type="ECO:0000256" key="1">
    <source>
        <dbReference type="SAM" id="MobiDB-lite"/>
    </source>
</evidence>
<dbReference type="Gramene" id="Bo9g065480.1">
    <property type="protein sequence ID" value="Bo9g065480.1"/>
    <property type="gene ID" value="Bo9g065480"/>
</dbReference>
<reference evidence="2" key="2">
    <citation type="submission" date="2015-03" db="UniProtKB">
        <authorList>
            <consortium name="EnsemblPlants"/>
        </authorList>
    </citation>
    <scope>IDENTIFICATION</scope>
</reference>
<dbReference type="PANTHER" id="PTHR31065">
    <property type="entry name" value="PLATZ TRANSCRIPTION FACTOR FAMILY PROTEIN"/>
    <property type="match status" value="1"/>
</dbReference>
<organism evidence="2 3">
    <name type="scientific">Brassica oleracea var. oleracea</name>
    <dbReference type="NCBI Taxonomy" id="109376"/>
    <lineage>
        <taxon>Eukaryota</taxon>
        <taxon>Viridiplantae</taxon>
        <taxon>Streptophyta</taxon>
        <taxon>Embryophyta</taxon>
        <taxon>Tracheophyta</taxon>
        <taxon>Spermatophyta</taxon>
        <taxon>Magnoliopsida</taxon>
        <taxon>eudicotyledons</taxon>
        <taxon>Gunneridae</taxon>
        <taxon>Pentapetalae</taxon>
        <taxon>rosids</taxon>
        <taxon>malvids</taxon>
        <taxon>Brassicales</taxon>
        <taxon>Brassicaceae</taxon>
        <taxon>Brassiceae</taxon>
        <taxon>Brassica</taxon>
    </lineage>
</organism>
<proteinExistence type="predicted"/>
<reference evidence="2 3" key="1">
    <citation type="journal article" date="2014" name="Genome Biol.">
        <title>Transcriptome and methylome profiling reveals relics of genome dominance in the mesopolyploid Brassica oleracea.</title>
        <authorList>
            <person name="Parkin I.A."/>
            <person name="Koh C."/>
            <person name="Tang H."/>
            <person name="Robinson S.J."/>
            <person name="Kagale S."/>
            <person name="Clarke W.E."/>
            <person name="Town C.D."/>
            <person name="Nixon J."/>
            <person name="Krishnakumar V."/>
            <person name="Bidwell S.L."/>
            <person name="Denoeud F."/>
            <person name="Belcram H."/>
            <person name="Links M.G."/>
            <person name="Just J."/>
            <person name="Clarke C."/>
            <person name="Bender T."/>
            <person name="Huebert T."/>
            <person name="Mason A.S."/>
            <person name="Pires J.C."/>
            <person name="Barker G."/>
            <person name="Moore J."/>
            <person name="Walley P.G."/>
            <person name="Manoli S."/>
            <person name="Batley J."/>
            <person name="Edwards D."/>
            <person name="Nelson M.N."/>
            <person name="Wang X."/>
            <person name="Paterson A.H."/>
            <person name="King G."/>
            <person name="Bancroft I."/>
            <person name="Chalhoub B."/>
            <person name="Sharpe A.G."/>
        </authorList>
    </citation>
    <scope>NUCLEOTIDE SEQUENCE</scope>
    <source>
        <strain evidence="2 3">cv. TO1000</strain>
    </source>
</reference>
<feature type="compositionally biased region" description="Low complexity" evidence="1">
    <location>
        <begin position="247"/>
        <end position="262"/>
    </location>
</feature>
<feature type="region of interest" description="Disordered" evidence="1">
    <location>
        <begin position="226"/>
        <end position="278"/>
    </location>
</feature>
<dbReference type="STRING" id="109376.A0A0D3E6X8"/>
<dbReference type="Pfam" id="PF04640">
    <property type="entry name" value="PLATZ"/>
    <property type="match status" value="1"/>
</dbReference>
<dbReference type="PANTHER" id="PTHR31065:SF67">
    <property type="entry name" value="PLATZ TRANSCRIPTION FACTOR FAMILY PROTEIN"/>
    <property type="match status" value="1"/>
</dbReference>
<evidence type="ECO:0000313" key="3">
    <source>
        <dbReference type="Proteomes" id="UP000032141"/>
    </source>
</evidence>
<dbReference type="OMA" id="NACTVCY"/>
<keyword evidence="3" id="KW-1185">Reference proteome</keyword>
<sequence length="278" mass="31644">LLYFSLKPTLQETHLALAFLNPFSHSLSRTPFTQKSLLFYRIPTMAIEDHENPNRVINPKKRTIMGGGGEEEEEKWWPSWLKPLLKEPFFVQCNFHGHSPKSECNMYCLDCTNGSLCSLCLAHHKDHRTIQIRRSSYHDVIRVSEIQKHLDIFSIQMYVINSAKVVFLNERPQPQPQPQPQPRPAKGVTNACTVCYRALVDDCFRFCSLGCKVAGTSRSFEKRVKNTAMESENSSNSSGVEDLIPNPQSLTPSTPQLPSSTSLRKRPRKGIPYQSPLQ</sequence>
<dbReference type="Proteomes" id="UP000032141">
    <property type="component" value="Chromosome C9"/>
</dbReference>